<name>A0ABR4IDC5_9EURO</name>
<organism evidence="1 2">
    <name type="scientific">Aspergillus cavernicola</name>
    <dbReference type="NCBI Taxonomy" id="176166"/>
    <lineage>
        <taxon>Eukaryota</taxon>
        <taxon>Fungi</taxon>
        <taxon>Dikarya</taxon>
        <taxon>Ascomycota</taxon>
        <taxon>Pezizomycotina</taxon>
        <taxon>Eurotiomycetes</taxon>
        <taxon>Eurotiomycetidae</taxon>
        <taxon>Eurotiales</taxon>
        <taxon>Aspergillaceae</taxon>
        <taxon>Aspergillus</taxon>
        <taxon>Aspergillus subgen. Nidulantes</taxon>
    </lineage>
</organism>
<evidence type="ECO:0000313" key="2">
    <source>
        <dbReference type="Proteomes" id="UP001610335"/>
    </source>
</evidence>
<dbReference type="PANTHER" id="PTHR46082">
    <property type="entry name" value="ATP/GTP-BINDING PROTEIN-RELATED"/>
    <property type="match status" value="1"/>
</dbReference>
<proteinExistence type="predicted"/>
<dbReference type="SUPFAM" id="SSF53167">
    <property type="entry name" value="Purine and uridine phosphorylases"/>
    <property type="match status" value="1"/>
</dbReference>
<evidence type="ECO:0000313" key="1">
    <source>
        <dbReference type="EMBL" id="KAL2825740.1"/>
    </source>
</evidence>
<dbReference type="InterPro" id="IPR053137">
    <property type="entry name" value="NLR-like"/>
</dbReference>
<dbReference type="Gene3D" id="3.40.50.1580">
    <property type="entry name" value="Nucleoside phosphorylase domain"/>
    <property type="match status" value="1"/>
</dbReference>
<gene>
    <name evidence="1" type="ORF">BDW59DRAFT_161415</name>
</gene>
<dbReference type="PANTHER" id="PTHR46082:SF11">
    <property type="entry name" value="AAA+ ATPASE DOMAIN-CONTAINING PROTEIN-RELATED"/>
    <property type="match status" value="1"/>
</dbReference>
<dbReference type="Proteomes" id="UP001610335">
    <property type="component" value="Unassembled WGS sequence"/>
</dbReference>
<reference evidence="1 2" key="1">
    <citation type="submission" date="2024-07" db="EMBL/GenBank/DDBJ databases">
        <title>Section-level genome sequencing and comparative genomics of Aspergillus sections Usti and Cavernicolus.</title>
        <authorList>
            <consortium name="Lawrence Berkeley National Laboratory"/>
            <person name="Nybo J.L."/>
            <person name="Vesth T.C."/>
            <person name="Theobald S."/>
            <person name="Frisvad J.C."/>
            <person name="Larsen T.O."/>
            <person name="Kjaerboelling I."/>
            <person name="Rothschild-Mancinelli K."/>
            <person name="Lyhne E.K."/>
            <person name="Kogle M.E."/>
            <person name="Barry K."/>
            <person name="Clum A."/>
            <person name="Na H."/>
            <person name="Ledsgaard L."/>
            <person name="Lin J."/>
            <person name="Lipzen A."/>
            <person name="Kuo A."/>
            <person name="Riley R."/>
            <person name="Mondo S."/>
            <person name="LaButti K."/>
            <person name="Haridas S."/>
            <person name="Pangalinan J."/>
            <person name="Salamov A.A."/>
            <person name="Simmons B.A."/>
            <person name="Magnuson J.K."/>
            <person name="Chen J."/>
            <person name="Drula E."/>
            <person name="Henrissat B."/>
            <person name="Wiebenga A."/>
            <person name="Lubbers R.J."/>
            <person name="Gomes A.C."/>
            <person name="Makela M.R."/>
            <person name="Stajich J."/>
            <person name="Grigoriev I.V."/>
            <person name="Mortensen U.H."/>
            <person name="De vries R.P."/>
            <person name="Baker S.E."/>
            <person name="Andersen M.R."/>
        </authorList>
    </citation>
    <scope>NUCLEOTIDE SEQUENCE [LARGE SCALE GENOMIC DNA]</scope>
    <source>
        <strain evidence="1 2">CBS 600.67</strain>
    </source>
</reference>
<keyword evidence="2" id="KW-1185">Reference proteome</keyword>
<dbReference type="EMBL" id="JBFXLS010000034">
    <property type="protein sequence ID" value="KAL2825740.1"/>
    <property type="molecule type" value="Genomic_DNA"/>
</dbReference>
<evidence type="ECO:0008006" key="3">
    <source>
        <dbReference type="Google" id="ProtNLM"/>
    </source>
</evidence>
<accession>A0ABR4IDC5</accession>
<comment type="caution">
    <text evidence="1">The sequence shown here is derived from an EMBL/GenBank/DDBJ whole genome shotgun (WGS) entry which is preliminary data.</text>
</comment>
<protein>
    <recommendedName>
        <fullName evidence="3">Nucleoside phosphorylase domain-containing protein</fullName>
    </recommendedName>
</protein>
<dbReference type="InterPro" id="IPR035994">
    <property type="entry name" value="Nucleoside_phosphorylase_sf"/>
</dbReference>
<sequence length="355" mass="39169">MSRALSFDDYTVAWIAVLPIEAEAAIYARTHNTTAISNASAAALGSHIKARFPNLWFALLVGIAAGLPNLSPTDPSRHRDIRLGDVLVCVPNKRETGIIAYDQGRETDEGFFLDGRQVDTPAIVRAAISNIKLTKPSPFRSGTAFSIYLRELQAQCSKFGYPRTKQDLLFDGKPGRGRIMQRDPWRTPKTQVWYGSIGSGNSLMRDARRRNHLRDTYDLIGLEMEAAGIMSILPTGVIRGVCDYGDAYKNKDWQPYAAATAAAYAKGLLYTINLKRDKESETAPPETIQYRYGGVELESGTATTTYSQDDPIASAPRNSTAGWEQISLDESNSAADCFRLKYLAGKPIRSMEDLL</sequence>